<evidence type="ECO:0000256" key="4">
    <source>
        <dbReference type="SAM" id="Phobius"/>
    </source>
</evidence>
<evidence type="ECO:0000256" key="1">
    <source>
        <dbReference type="ARBA" id="ARBA00022692"/>
    </source>
</evidence>
<dbReference type="Pfam" id="PF07690">
    <property type="entry name" value="MFS_1"/>
    <property type="match status" value="1"/>
</dbReference>
<dbReference type="PANTHER" id="PTHR23526">
    <property type="entry name" value="INTEGRAL MEMBRANE TRANSPORT PROTEIN-RELATED"/>
    <property type="match status" value="1"/>
</dbReference>
<sequence length="406" mass="42846">MHAFLERHRFLLAFVLLSSLAGLSVGVAKVATSLYALHLAASDFELSLIAGAQSIGILVMGMPIGVLVDQLGPLRLFAFGSVSAGLLYLVTPWLPVPLLLALTAVLVSFCMPCRFVSLNAVFMQQLDKVGVAKAGWFRGTHMIGFFLLGPALAASLIGAVDYVGTYTLVGLLFFATAALAPQVMRHYTPAAGAVLSVAAVLDQFTLLRRDRELAGISLIEFASQAANQYYGFFIVVIALRQFGFSAGAAASLVTLQGSLFVFALFTLGALLQRTGEYRFYQASFALIAAALAMLGLGHTAVWLWLGAAVLGLGLGMLQTVNISRFARASARLGRGRVAGINAFAGPAGGLAGCVLGGWSGQVFGLQSAFVLLSPVFLLFGCRMWRQARRAPAPAVSLPDLQGVHDE</sequence>
<feature type="transmembrane region" description="Helical" evidence="4">
    <location>
        <begin position="143"/>
        <end position="175"/>
    </location>
</feature>
<dbReference type="PANTHER" id="PTHR23526:SF4">
    <property type="entry name" value="INTEGRAL MEMBRANE TRANSPORT PROTEIN"/>
    <property type="match status" value="1"/>
</dbReference>
<evidence type="ECO:0000313" key="6">
    <source>
        <dbReference type="Proteomes" id="UP001061302"/>
    </source>
</evidence>
<feature type="transmembrane region" description="Helical" evidence="4">
    <location>
        <begin position="100"/>
        <end position="122"/>
    </location>
</feature>
<proteinExistence type="predicted"/>
<keyword evidence="3 4" id="KW-0472">Membrane</keyword>
<dbReference type="InterPro" id="IPR036259">
    <property type="entry name" value="MFS_trans_sf"/>
</dbReference>
<dbReference type="SUPFAM" id="SSF103473">
    <property type="entry name" value="MFS general substrate transporter"/>
    <property type="match status" value="1"/>
</dbReference>
<feature type="transmembrane region" description="Helical" evidence="4">
    <location>
        <begin position="278"/>
        <end position="296"/>
    </location>
</feature>
<dbReference type="InterPro" id="IPR011701">
    <property type="entry name" value="MFS"/>
</dbReference>
<evidence type="ECO:0000256" key="2">
    <source>
        <dbReference type="ARBA" id="ARBA00022989"/>
    </source>
</evidence>
<accession>A0ABY6DNY9</accession>
<feature type="transmembrane region" description="Helical" evidence="4">
    <location>
        <begin position="252"/>
        <end position="271"/>
    </location>
</feature>
<dbReference type="InterPro" id="IPR052528">
    <property type="entry name" value="Sugar_transport-like"/>
</dbReference>
<evidence type="ECO:0000313" key="5">
    <source>
        <dbReference type="EMBL" id="UXY16057.1"/>
    </source>
</evidence>
<reference evidence="5" key="1">
    <citation type="submission" date="2022-10" db="EMBL/GenBank/DDBJ databases">
        <title>Chitiniphilus purpureus sp. nov., a novel chitin-degrading bacterium isolated from crawfish pond sediment.</title>
        <authorList>
            <person name="Li K."/>
        </authorList>
    </citation>
    <scope>NUCLEOTIDE SEQUENCE</scope>
    <source>
        <strain evidence="5">CD1</strain>
    </source>
</reference>
<gene>
    <name evidence="5" type="ORF">N8I74_03270</name>
</gene>
<keyword evidence="2 4" id="KW-1133">Transmembrane helix</keyword>
<dbReference type="RefSeq" id="WP_263125495.1">
    <property type="nucleotide sequence ID" value="NZ_CP106753.1"/>
</dbReference>
<feature type="transmembrane region" description="Helical" evidence="4">
    <location>
        <begin position="363"/>
        <end position="381"/>
    </location>
</feature>
<name>A0ABY6DNY9_9NEIS</name>
<evidence type="ECO:0000256" key="3">
    <source>
        <dbReference type="ARBA" id="ARBA00023136"/>
    </source>
</evidence>
<keyword evidence="6" id="KW-1185">Reference proteome</keyword>
<feature type="transmembrane region" description="Helical" evidence="4">
    <location>
        <begin position="302"/>
        <end position="326"/>
    </location>
</feature>
<feature type="transmembrane region" description="Helical" evidence="4">
    <location>
        <begin position="44"/>
        <end position="67"/>
    </location>
</feature>
<dbReference type="EMBL" id="CP106753">
    <property type="protein sequence ID" value="UXY16057.1"/>
    <property type="molecule type" value="Genomic_DNA"/>
</dbReference>
<protein>
    <submittedName>
        <fullName evidence="5">MFS transporter</fullName>
    </submittedName>
</protein>
<feature type="transmembrane region" description="Helical" evidence="4">
    <location>
        <begin position="74"/>
        <end position="94"/>
    </location>
</feature>
<feature type="transmembrane region" description="Helical" evidence="4">
    <location>
        <begin position="338"/>
        <end position="357"/>
    </location>
</feature>
<dbReference type="Gene3D" id="1.20.1250.20">
    <property type="entry name" value="MFS general substrate transporter like domains"/>
    <property type="match status" value="2"/>
</dbReference>
<organism evidence="5 6">
    <name type="scientific">Chitiniphilus purpureus</name>
    <dbReference type="NCBI Taxonomy" id="2981137"/>
    <lineage>
        <taxon>Bacteria</taxon>
        <taxon>Pseudomonadati</taxon>
        <taxon>Pseudomonadota</taxon>
        <taxon>Betaproteobacteria</taxon>
        <taxon>Neisseriales</taxon>
        <taxon>Chitinibacteraceae</taxon>
        <taxon>Chitiniphilus</taxon>
    </lineage>
</organism>
<dbReference type="Proteomes" id="UP001061302">
    <property type="component" value="Chromosome"/>
</dbReference>
<keyword evidence="1 4" id="KW-0812">Transmembrane</keyword>